<protein>
    <submittedName>
        <fullName evidence="1">Histidine phosphatase family protein</fullName>
    </submittedName>
</protein>
<dbReference type="AlphaFoldDB" id="A0A426PWM6"/>
<comment type="caution">
    <text evidence="1">The sequence shown here is derived from an EMBL/GenBank/DDBJ whole genome shotgun (WGS) entry which is preliminary data.</text>
</comment>
<dbReference type="SMART" id="SM00855">
    <property type="entry name" value="PGAM"/>
    <property type="match status" value="1"/>
</dbReference>
<dbReference type="RefSeq" id="WP_125172947.1">
    <property type="nucleotide sequence ID" value="NZ_JAPJOD010000146.1"/>
</dbReference>
<dbReference type="PANTHER" id="PTHR48100:SF51">
    <property type="entry name" value="PHOSPHOGLYCERATE MUTASE"/>
    <property type="match status" value="1"/>
</dbReference>
<sequence length="201" mass="21879">MATIVHLVRHGEVHNPDRTLYGRLPGWHLSVRGRQMAAAVAADLGDHDITHIAASPLERAQETAAPLAEATGCPVTVDTDLLEAGNGLQGLHIKGLRSALWNPRRWPMLVRPDIPGWGEPYPRIVERMWRAVARARNAAEGHEAVCVTHQLPVVCVQRDVLGRPLAHNPADRQCALASVTSLIFDGSELVEMVYSEPAAAI</sequence>
<organism evidence="1 2">
    <name type="scientific">Corynebacterium bovis</name>
    <dbReference type="NCBI Taxonomy" id="36808"/>
    <lineage>
        <taxon>Bacteria</taxon>
        <taxon>Bacillati</taxon>
        <taxon>Actinomycetota</taxon>
        <taxon>Actinomycetes</taxon>
        <taxon>Mycobacteriales</taxon>
        <taxon>Corynebacteriaceae</taxon>
        <taxon>Corynebacterium</taxon>
    </lineage>
</organism>
<proteinExistence type="predicted"/>
<gene>
    <name evidence="1" type="ORF">CXF48_10580</name>
</gene>
<dbReference type="Gene3D" id="3.40.50.1240">
    <property type="entry name" value="Phosphoglycerate mutase-like"/>
    <property type="match status" value="1"/>
</dbReference>
<dbReference type="EMBL" id="PQNK01000023">
    <property type="protein sequence ID" value="RRO85494.1"/>
    <property type="molecule type" value="Genomic_DNA"/>
</dbReference>
<evidence type="ECO:0000313" key="1">
    <source>
        <dbReference type="EMBL" id="RRO85494.1"/>
    </source>
</evidence>
<reference evidence="1 2" key="1">
    <citation type="submission" date="2018-01" db="EMBL/GenBank/DDBJ databases">
        <title>Twenty Corynebacterium bovis Genomes.</title>
        <authorList>
            <person name="Gulvik C.A."/>
        </authorList>
    </citation>
    <scope>NUCLEOTIDE SEQUENCE [LARGE SCALE GENOMIC DNA]</scope>
    <source>
        <strain evidence="1 2">F6900</strain>
    </source>
</reference>
<accession>A0A426PWM6</accession>
<dbReference type="InterPro" id="IPR013078">
    <property type="entry name" value="His_Pase_superF_clade-1"/>
</dbReference>
<dbReference type="SUPFAM" id="SSF53254">
    <property type="entry name" value="Phosphoglycerate mutase-like"/>
    <property type="match status" value="1"/>
</dbReference>
<dbReference type="CDD" id="cd07067">
    <property type="entry name" value="HP_PGM_like"/>
    <property type="match status" value="1"/>
</dbReference>
<dbReference type="Pfam" id="PF00300">
    <property type="entry name" value="His_Phos_1"/>
    <property type="match status" value="1"/>
</dbReference>
<dbReference type="Proteomes" id="UP000276526">
    <property type="component" value="Unassembled WGS sequence"/>
</dbReference>
<name>A0A426PWM6_9CORY</name>
<dbReference type="GO" id="GO:0005737">
    <property type="term" value="C:cytoplasm"/>
    <property type="evidence" value="ECO:0007669"/>
    <property type="project" value="TreeGrafter"/>
</dbReference>
<dbReference type="GO" id="GO:0016791">
    <property type="term" value="F:phosphatase activity"/>
    <property type="evidence" value="ECO:0007669"/>
    <property type="project" value="TreeGrafter"/>
</dbReference>
<dbReference type="InterPro" id="IPR029033">
    <property type="entry name" value="His_PPase_superfam"/>
</dbReference>
<evidence type="ECO:0000313" key="2">
    <source>
        <dbReference type="Proteomes" id="UP000276526"/>
    </source>
</evidence>
<dbReference type="PANTHER" id="PTHR48100">
    <property type="entry name" value="BROAD-SPECIFICITY PHOSPHATASE YOR283W-RELATED"/>
    <property type="match status" value="1"/>
</dbReference>
<dbReference type="InterPro" id="IPR050275">
    <property type="entry name" value="PGM_Phosphatase"/>
</dbReference>